<feature type="region of interest" description="Disordered" evidence="1">
    <location>
        <begin position="1"/>
        <end position="20"/>
    </location>
</feature>
<reference evidence="2 3" key="1">
    <citation type="journal article" date="2024" name="Science">
        <title>Giant polyketide synthase enzymes in the biosynthesis of giant marine polyether toxins.</title>
        <authorList>
            <person name="Fallon T.R."/>
            <person name="Shende V.V."/>
            <person name="Wierzbicki I.H."/>
            <person name="Pendleton A.L."/>
            <person name="Watervoot N.F."/>
            <person name="Auber R.P."/>
            <person name="Gonzalez D.J."/>
            <person name="Wisecaver J.H."/>
            <person name="Moore B.S."/>
        </authorList>
    </citation>
    <scope>NUCLEOTIDE SEQUENCE [LARGE SCALE GENOMIC DNA]</scope>
    <source>
        <strain evidence="2 3">12B1</strain>
    </source>
</reference>
<gene>
    <name evidence="2" type="ORF">AB1Y20_018288</name>
</gene>
<evidence type="ECO:0000313" key="2">
    <source>
        <dbReference type="EMBL" id="KAL1523343.1"/>
    </source>
</evidence>
<dbReference type="AlphaFoldDB" id="A0AB34JRB3"/>
<dbReference type="SUPFAM" id="SSF54534">
    <property type="entry name" value="FKBP-like"/>
    <property type="match status" value="1"/>
</dbReference>
<dbReference type="PANTHER" id="PTHR46512">
    <property type="entry name" value="PEPTIDYLPROLYL ISOMERASE"/>
    <property type="match status" value="1"/>
</dbReference>
<dbReference type="InterPro" id="IPR011990">
    <property type="entry name" value="TPR-like_helical_dom_sf"/>
</dbReference>
<dbReference type="Gene3D" id="3.10.50.40">
    <property type="match status" value="1"/>
</dbReference>
<organism evidence="2 3">
    <name type="scientific">Prymnesium parvum</name>
    <name type="common">Toxic golden alga</name>
    <dbReference type="NCBI Taxonomy" id="97485"/>
    <lineage>
        <taxon>Eukaryota</taxon>
        <taxon>Haptista</taxon>
        <taxon>Haptophyta</taxon>
        <taxon>Prymnesiophyceae</taxon>
        <taxon>Prymnesiales</taxon>
        <taxon>Prymnesiaceae</taxon>
        <taxon>Prymnesium</taxon>
    </lineage>
</organism>
<dbReference type="PANTHER" id="PTHR46512:SF9">
    <property type="entry name" value="PEPTIDYLPROLYL ISOMERASE"/>
    <property type="match status" value="1"/>
</dbReference>
<evidence type="ECO:0000313" key="3">
    <source>
        <dbReference type="Proteomes" id="UP001515480"/>
    </source>
</evidence>
<dbReference type="GO" id="GO:0003755">
    <property type="term" value="F:peptidyl-prolyl cis-trans isomerase activity"/>
    <property type="evidence" value="ECO:0007669"/>
    <property type="project" value="InterPro"/>
</dbReference>
<feature type="compositionally biased region" description="Basic and acidic residues" evidence="1">
    <location>
        <begin position="10"/>
        <end position="20"/>
    </location>
</feature>
<dbReference type="Proteomes" id="UP001515480">
    <property type="component" value="Unassembled WGS sequence"/>
</dbReference>
<dbReference type="SUPFAM" id="SSF48452">
    <property type="entry name" value="TPR-like"/>
    <property type="match status" value="1"/>
</dbReference>
<dbReference type="Gene3D" id="1.25.40.10">
    <property type="entry name" value="Tetratricopeptide repeat domain"/>
    <property type="match status" value="1"/>
</dbReference>
<dbReference type="InterPro" id="IPR050754">
    <property type="entry name" value="FKBP4/5/8-like"/>
</dbReference>
<evidence type="ECO:0000256" key="1">
    <source>
        <dbReference type="SAM" id="MobiDB-lite"/>
    </source>
</evidence>
<keyword evidence="3" id="KW-1185">Reference proteome</keyword>
<protein>
    <recommendedName>
        <fullName evidence="4">Peptidylprolyl isomerase</fullName>
    </recommendedName>
</protein>
<sequence length="370" mass="41524">MLSPAPPPPERADGKPKDVSFDREKTMMRLLLTEGYGHEVREGAHVTVHWSASVPADDGALAEVFSTEAKHPRGVRFVVGRTLHCEAVERALIGLKPGSVLHCFCTDMDAASCPELGFTPRRLVEGARKVWESPGGPIGVLQGALEPPGMIAPKPEDTPPRWQPPRSVTQFHIKLDAATDGPVPMLMDPHERLQWCHEAKQWGSELFRRGLYARAMRRYKKTMLDLEIPCQWSEQQNIERNHLRLQAHLNIAACGLKIPPRPWSHPNLSPPKTYWDPLHDAIFHCTRVLAVDPANVKAYFRRAQAHLQKPPSEHINGLQLAKEDLKKALELDPKNVEVRKLYAKAKELQREADAKAASVMTKMFQAGDLI</sequence>
<proteinExistence type="predicted"/>
<dbReference type="InterPro" id="IPR046357">
    <property type="entry name" value="PPIase_dom_sf"/>
</dbReference>
<comment type="caution">
    <text evidence="2">The sequence shown here is derived from an EMBL/GenBank/DDBJ whole genome shotgun (WGS) entry which is preliminary data.</text>
</comment>
<name>A0AB34JRB3_PRYPA</name>
<dbReference type="EMBL" id="JBGBPQ010000006">
    <property type="protein sequence ID" value="KAL1523343.1"/>
    <property type="molecule type" value="Genomic_DNA"/>
</dbReference>
<accession>A0AB34JRB3</accession>
<evidence type="ECO:0008006" key="4">
    <source>
        <dbReference type="Google" id="ProtNLM"/>
    </source>
</evidence>